<dbReference type="PANTHER" id="PTHR40112">
    <property type="entry name" value="H2HPP ISOMERASE"/>
    <property type="match status" value="1"/>
</dbReference>
<feature type="signal peptide" evidence="1">
    <location>
        <begin position="1"/>
        <end position="21"/>
    </location>
</feature>
<feature type="chain" id="PRO_5018183915" evidence="1">
    <location>
        <begin position="22"/>
        <end position="160"/>
    </location>
</feature>
<dbReference type="OrthoDB" id="7271331at2"/>
<evidence type="ECO:0000313" key="3">
    <source>
        <dbReference type="EMBL" id="RNJ48267.1"/>
    </source>
</evidence>
<protein>
    <submittedName>
        <fullName evidence="3">Cupin domain-containing protein</fullName>
    </submittedName>
</protein>
<dbReference type="InterPro" id="IPR052535">
    <property type="entry name" value="Bacilysin_H2HPP_isomerase"/>
</dbReference>
<feature type="domain" description="Cupin type-2" evidence="2">
    <location>
        <begin position="72"/>
        <end position="139"/>
    </location>
</feature>
<dbReference type="Proteomes" id="UP000268623">
    <property type="component" value="Unassembled WGS sequence"/>
</dbReference>
<dbReference type="PANTHER" id="PTHR40112:SF1">
    <property type="entry name" value="H2HPP ISOMERASE"/>
    <property type="match status" value="1"/>
</dbReference>
<keyword evidence="1" id="KW-0732">Signal</keyword>
<dbReference type="Pfam" id="PF07883">
    <property type="entry name" value="Cupin_2"/>
    <property type="match status" value="1"/>
</dbReference>
<evidence type="ECO:0000313" key="4">
    <source>
        <dbReference type="Proteomes" id="UP000268623"/>
    </source>
</evidence>
<dbReference type="EMBL" id="QWDD01000001">
    <property type="protein sequence ID" value="RNJ48267.1"/>
    <property type="molecule type" value="Genomic_DNA"/>
</dbReference>
<dbReference type="SUPFAM" id="SSF51182">
    <property type="entry name" value="RmlC-like cupins"/>
    <property type="match status" value="1"/>
</dbReference>
<dbReference type="InterPro" id="IPR014710">
    <property type="entry name" value="RmlC-like_jellyroll"/>
</dbReference>
<dbReference type="Gene3D" id="2.60.120.10">
    <property type="entry name" value="Jelly Rolls"/>
    <property type="match status" value="1"/>
</dbReference>
<keyword evidence="4" id="KW-1185">Reference proteome</keyword>
<dbReference type="CDD" id="cd02210">
    <property type="entry name" value="cupin_BLR2406-like"/>
    <property type="match status" value="1"/>
</dbReference>
<organism evidence="3 4">
    <name type="scientific">Methylocystis hirsuta</name>
    <dbReference type="NCBI Taxonomy" id="369798"/>
    <lineage>
        <taxon>Bacteria</taxon>
        <taxon>Pseudomonadati</taxon>
        <taxon>Pseudomonadota</taxon>
        <taxon>Alphaproteobacteria</taxon>
        <taxon>Hyphomicrobiales</taxon>
        <taxon>Methylocystaceae</taxon>
        <taxon>Methylocystis</taxon>
    </lineage>
</organism>
<sequence length="160" mass="17064">MNAMRNTLLLSLIFTALVAPAASETSIIGKKDGKDIVTVRVGEASQSKQSLPIFPGISTKTAGAKGLSLLKVVIPPGGKAQAHTHKGHESAIYLLQGRVETRYGENLEKSVVNVAGDFIFIPADVPHQPVNLSDNEAAIAIVARNDGDEQEHVILYPMKK</sequence>
<evidence type="ECO:0000256" key="1">
    <source>
        <dbReference type="SAM" id="SignalP"/>
    </source>
</evidence>
<comment type="caution">
    <text evidence="3">The sequence shown here is derived from an EMBL/GenBank/DDBJ whole genome shotgun (WGS) entry which is preliminary data.</text>
</comment>
<dbReference type="AlphaFoldDB" id="A0A3M9XJB5"/>
<name>A0A3M9XJB5_9HYPH</name>
<dbReference type="InterPro" id="IPR013096">
    <property type="entry name" value="Cupin_2"/>
</dbReference>
<accession>A0A3M9XJB5</accession>
<reference evidence="3 4" key="1">
    <citation type="submission" date="2018-08" db="EMBL/GenBank/DDBJ databases">
        <title>Genome sequence of Methylocystis hirsuta CSC1, a methanotroph able to accumulate PHAs.</title>
        <authorList>
            <person name="Bordel S."/>
            <person name="Rodriguez E."/>
            <person name="Gancedo J."/>
            <person name="Munoz R."/>
        </authorList>
    </citation>
    <scope>NUCLEOTIDE SEQUENCE [LARGE SCALE GENOMIC DNA]</scope>
    <source>
        <strain evidence="3 4">CSC1</strain>
    </source>
</reference>
<gene>
    <name evidence="3" type="ORF">D1O30_00150</name>
</gene>
<dbReference type="InterPro" id="IPR011051">
    <property type="entry name" value="RmlC_Cupin_sf"/>
</dbReference>
<proteinExistence type="predicted"/>
<evidence type="ECO:0000259" key="2">
    <source>
        <dbReference type="Pfam" id="PF07883"/>
    </source>
</evidence>